<accession>A0A6I3KRJ9</accession>
<evidence type="ECO:0000313" key="2">
    <source>
        <dbReference type="Proteomes" id="UP000432464"/>
    </source>
</evidence>
<protein>
    <submittedName>
        <fullName evidence="1">Uncharacterized protein</fullName>
    </submittedName>
</protein>
<proteinExistence type="predicted"/>
<organism evidence="1 2">
    <name type="scientific">Nocardia aurantiaca</name>
    <dbReference type="NCBI Taxonomy" id="2675850"/>
    <lineage>
        <taxon>Bacteria</taxon>
        <taxon>Bacillati</taxon>
        <taxon>Actinomycetota</taxon>
        <taxon>Actinomycetes</taxon>
        <taxon>Mycobacteriales</taxon>
        <taxon>Nocardiaceae</taxon>
        <taxon>Nocardia</taxon>
    </lineage>
</organism>
<dbReference type="AlphaFoldDB" id="A0A6I3KRJ9"/>
<gene>
    <name evidence="1" type="ORF">GLP40_02895</name>
</gene>
<dbReference type="EMBL" id="WMBB01000001">
    <property type="protein sequence ID" value="MTE11736.1"/>
    <property type="molecule type" value="Genomic_DNA"/>
</dbReference>
<keyword evidence="2" id="KW-1185">Reference proteome</keyword>
<name>A0A6I3KRJ9_9NOCA</name>
<reference evidence="1 2" key="1">
    <citation type="submission" date="2019-11" db="EMBL/GenBank/DDBJ databases">
        <title>Nocardia sp. nov. CT2-14 isolated from soil.</title>
        <authorList>
            <person name="Kanchanasin P."/>
            <person name="Tanasupawat S."/>
            <person name="Yuki M."/>
            <person name="Kudo T."/>
        </authorList>
    </citation>
    <scope>NUCLEOTIDE SEQUENCE [LARGE SCALE GENOMIC DNA]</scope>
    <source>
        <strain evidence="1 2">CT2-14</strain>
    </source>
</reference>
<sequence length="57" mass="6025">MLIDLDDPVSLTAFPLIGEHYENVGEHTGLATWELKGTTVTVDLAALTSGRAAGRAE</sequence>
<comment type="caution">
    <text evidence="1">The sequence shown here is derived from an EMBL/GenBank/DDBJ whole genome shotgun (WGS) entry which is preliminary data.</text>
</comment>
<dbReference type="RefSeq" id="WP_154786189.1">
    <property type="nucleotide sequence ID" value="NZ_WMBB01000001.1"/>
</dbReference>
<evidence type="ECO:0000313" key="1">
    <source>
        <dbReference type="EMBL" id="MTE11736.1"/>
    </source>
</evidence>
<dbReference type="Proteomes" id="UP000432464">
    <property type="component" value="Unassembled WGS sequence"/>
</dbReference>